<dbReference type="GeneID" id="39602439"/>
<dbReference type="VEuPathDB" id="FungiDB:C8Q69DRAFT_510180"/>
<comment type="caution">
    <text evidence="2">The sequence shown here is derived from an EMBL/GenBank/DDBJ whole genome shotgun (WGS) entry which is preliminary data.</text>
</comment>
<proteinExistence type="predicted"/>
<feature type="region of interest" description="Disordered" evidence="1">
    <location>
        <begin position="413"/>
        <end position="456"/>
    </location>
</feature>
<feature type="region of interest" description="Disordered" evidence="1">
    <location>
        <begin position="517"/>
        <end position="548"/>
    </location>
</feature>
<dbReference type="AlphaFoldDB" id="A0A443HJM8"/>
<feature type="compositionally biased region" description="Low complexity" evidence="1">
    <location>
        <begin position="174"/>
        <end position="183"/>
    </location>
</feature>
<protein>
    <submittedName>
        <fullName evidence="2">Uncharacterized protein</fullName>
    </submittedName>
</protein>
<reference evidence="2 3" key="1">
    <citation type="journal article" date="2018" name="Front. Microbiol.">
        <title>Genomic and genetic insights into a cosmopolitan fungus, Paecilomyces variotii (Eurotiales).</title>
        <authorList>
            <person name="Urquhart A.S."/>
            <person name="Mondo S.J."/>
            <person name="Makela M.R."/>
            <person name="Hane J.K."/>
            <person name="Wiebenga A."/>
            <person name="He G."/>
            <person name="Mihaltcheva S."/>
            <person name="Pangilinan J."/>
            <person name="Lipzen A."/>
            <person name="Barry K."/>
            <person name="de Vries R.P."/>
            <person name="Grigoriev I.V."/>
            <person name="Idnurm A."/>
        </authorList>
    </citation>
    <scope>NUCLEOTIDE SEQUENCE [LARGE SCALE GENOMIC DNA]</scope>
    <source>
        <strain evidence="2 3">CBS 101075</strain>
    </source>
</reference>
<feature type="compositionally biased region" description="Polar residues" evidence="1">
    <location>
        <begin position="519"/>
        <end position="539"/>
    </location>
</feature>
<organism evidence="2 3">
    <name type="scientific">Byssochlamys spectabilis</name>
    <name type="common">Paecilomyces variotii</name>
    <dbReference type="NCBI Taxonomy" id="264951"/>
    <lineage>
        <taxon>Eukaryota</taxon>
        <taxon>Fungi</taxon>
        <taxon>Dikarya</taxon>
        <taxon>Ascomycota</taxon>
        <taxon>Pezizomycotina</taxon>
        <taxon>Eurotiomycetes</taxon>
        <taxon>Eurotiomycetidae</taxon>
        <taxon>Eurotiales</taxon>
        <taxon>Thermoascaceae</taxon>
        <taxon>Paecilomyces</taxon>
    </lineage>
</organism>
<dbReference type="STRING" id="264951.A0A443HJM8"/>
<evidence type="ECO:0000313" key="3">
    <source>
        <dbReference type="Proteomes" id="UP000283841"/>
    </source>
</evidence>
<dbReference type="EMBL" id="RCNU01000014">
    <property type="protein sequence ID" value="RWQ92052.1"/>
    <property type="molecule type" value="Genomic_DNA"/>
</dbReference>
<accession>A0A443HJM8</accession>
<evidence type="ECO:0000256" key="1">
    <source>
        <dbReference type="SAM" id="MobiDB-lite"/>
    </source>
</evidence>
<evidence type="ECO:0000313" key="2">
    <source>
        <dbReference type="EMBL" id="RWQ92052.1"/>
    </source>
</evidence>
<feature type="region of interest" description="Disordered" evidence="1">
    <location>
        <begin position="567"/>
        <end position="632"/>
    </location>
</feature>
<sequence length="632" mass="69421">MESDHTDIETFIREHTVLPGGHYNTDIIDINADLDWSDLMNDLDQEHTIDQTGMEPKEALNNNTAGSTTAEADAMVKEEHEDNAQHSPRQSHSSEVEDDMGYDQHAHEPAGGNFKSSPTYTHADVDSSPLLFSAGIDNMLHGGMNNQMNLDYYPLQLSQSNVMRDLNARKAARSRAATVSTTRDFLERHSASRNPHPNPLPTLESLRYKYGERAPPPSEALPDDVPFIDDLLNPHLSGVDMETIFSSAEEASSYYSQEFHLPPDDSVPTTIEQKKAIVKALCTAIMSVEKAEDNPGMIRPFAECKYSPRRVELACWHLLEACITRHVSGPLLAAYDVKYKQSSDIPTFAERMDRIFKCLVTQKTICKHLLDPFYLYTFVDDPIGAHKRVIANKTLNRRKGEVMNAGKQVLGHGRVNPAAGTITPGSRDPEDPFTAGSPFSTPQHGMSTTATMSPDSVNRRGIASMMLSSPASSSPGSEKYNLPGLQRGVITGTSSFNATPNLAHINRSLHSSPIMRSMHTVSPGLTSLSHNNSGQASRRQSFRESEASQLRAQVAAQFQAAHLAGIDPALRPQARRMTAPTSHPRTDAENTLEATGSRRVKGNTGASAGRRKRKDSDSDSEYLPSPAKKAQR</sequence>
<keyword evidence="3" id="KW-1185">Reference proteome</keyword>
<gene>
    <name evidence="2" type="ORF">C8Q69DRAFT_510180</name>
</gene>
<name>A0A443HJM8_BYSSP</name>
<dbReference type="Proteomes" id="UP000283841">
    <property type="component" value="Unassembled WGS sequence"/>
</dbReference>
<feature type="region of interest" description="Disordered" evidence="1">
    <location>
        <begin position="77"/>
        <end position="121"/>
    </location>
</feature>
<dbReference type="RefSeq" id="XP_028481697.1">
    <property type="nucleotide sequence ID" value="XM_028633162.1"/>
</dbReference>
<feature type="region of interest" description="Disordered" evidence="1">
    <location>
        <begin position="173"/>
        <end position="201"/>
    </location>
</feature>
<feature type="compositionally biased region" description="Polar residues" evidence="1">
    <location>
        <begin position="437"/>
        <end position="456"/>
    </location>
</feature>